<dbReference type="AlphaFoldDB" id="A0A1I7XYJ6"/>
<accession>A0A1I7XYJ6</accession>
<evidence type="ECO:0000313" key="2">
    <source>
        <dbReference type="WBParaSite" id="L893_g10913.t1"/>
    </source>
</evidence>
<sequence length="88" mass="10337">MFVRMRRAFMTPPQVRVLLSSGPGERRRTEKRMTPGNARFETARMTHECILITLRRRLCSPYSTDLVLVKPRDNTYLRTYRSPSLCCS</sequence>
<keyword evidence="1" id="KW-1185">Reference proteome</keyword>
<name>A0A1I7XYJ6_9BILA</name>
<dbReference type="WBParaSite" id="L893_g10913.t1">
    <property type="protein sequence ID" value="L893_g10913.t1"/>
    <property type="gene ID" value="L893_g10913"/>
</dbReference>
<protein>
    <submittedName>
        <fullName evidence="2">Secreted protein</fullName>
    </submittedName>
</protein>
<reference evidence="2" key="1">
    <citation type="submission" date="2016-11" db="UniProtKB">
        <authorList>
            <consortium name="WormBaseParasite"/>
        </authorList>
    </citation>
    <scope>IDENTIFICATION</scope>
</reference>
<dbReference type="Proteomes" id="UP000095287">
    <property type="component" value="Unplaced"/>
</dbReference>
<organism evidence="1 2">
    <name type="scientific">Steinernema glaseri</name>
    <dbReference type="NCBI Taxonomy" id="37863"/>
    <lineage>
        <taxon>Eukaryota</taxon>
        <taxon>Metazoa</taxon>
        <taxon>Ecdysozoa</taxon>
        <taxon>Nematoda</taxon>
        <taxon>Chromadorea</taxon>
        <taxon>Rhabditida</taxon>
        <taxon>Tylenchina</taxon>
        <taxon>Panagrolaimomorpha</taxon>
        <taxon>Strongyloidoidea</taxon>
        <taxon>Steinernematidae</taxon>
        <taxon>Steinernema</taxon>
    </lineage>
</organism>
<proteinExistence type="predicted"/>
<evidence type="ECO:0000313" key="1">
    <source>
        <dbReference type="Proteomes" id="UP000095287"/>
    </source>
</evidence>